<sequence length="87" mass="9872">MQDSTKGEERELSGLWINRCNDCVFEEVTIITKNSPHGIPLKLDEGKANHPTFINKLIFDTPYKDPMVLDNVLTNVLVKRLETTDGN</sequence>
<dbReference type="EMBL" id="CP025938">
    <property type="protein sequence ID" value="AUS05219.1"/>
    <property type="molecule type" value="Genomic_DNA"/>
</dbReference>
<dbReference type="OrthoDB" id="1433568at2"/>
<evidence type="ECO:0000313" key="2">
    <source>
        <dbReference type="Proteomes" id="UP000236592"/>
    </source>
</evidence>
<keyword evidence="2" id="KW-1185">Reference proteome</keyword>
<proteinExistence type="predicted"/>
<name>A0A2I7SH44_9FLAO</name>
<reference evidence="2" key="1">
    <citation type="submission" date="2018-01" db="EMBL/GenBank/DDBJ databases">
        <title>Complete genome of Tamlana sp. UJ94.</title>
        <authorList>
            <person name="Jung J."/>
            <person name="Chung D."/>
            <person name="Bae S.S."/>
            <person name="Baek K."/>
        </authorList>
    </citation>
    <scope>NUCLEOTIDE SEQUENCE [LARGE SCALE GENOMIC DNA]</scope>
    <source>
        <strain evidence="2">UJ94</strain>
    </source>
</reference>
<dbReference type="Proteomes" id="UP000236592">
    <property type="component" value="Chromosome"/>
</dbReference>
<gene>
    <name evidence="1" type="ORF">C1A40_06925</name>
</gene>
<dbReference type="RefSeq" id="WP_102995264.1">
    <property type="nucleotide sequence ID" value="NZ_CP025938.1"/>
</dbReference>
<dbReference type="AlphaFoldDB" id="A0A2I7SH44"/>
<dbReference type="KEGG" id="taj:C1A40_06925"/>
<accession>A0A2I7SH44</accession>
<organism evidence="1 2">
    <name type="scientific">Pseudotamlana carrageenivorans</name>
    <dbReference type="NCBI Taxonomy" id="2069432"/>
    <lineage>
        <taxon>Bacteria</taxon>
        <taxon>Pseudomonadati</taxon>
        <taxon>Bacteroidota</taxon>
        <taxon>Flavobacteriia</taxon>
        <taxon>Flavobacteriales</taxon>
        <taxon>Flavobacteriaceae</taxon>
        <taxon>Pseudotamlana</taxon>
    </lineage>
</organism>
<protein>
    <submittedName>
        <fullName evidence="1">Uncharacterized protein</fullName>
    </submittedName>
</protein>
<evidence type="ECO:0000313" key="1">
    <source>
        <dbReference type="EMBL" id="AUS05219.1"/>
    </source>
</evidence>